<dbReference type="SUPFAM" id="SSF54637">
    <property type="entry name" value="Thioesterase/thiol ester dehydrase-isomerase"/>
    <property type="match status" value="1"/>
</dbReference>
<dbReference type="InterPro" id="IPR029069">
    <property type="entry name" value="HotDog_dom_sf"/>
</dbReference>
<dbReference type="Gene3D" id="3.10.129.10">
    <property type="entry name" value="Hotdog Thioesterase"/>
    <property type="match status" value="1"/>
</dbReference>
<dbReference type="Proteomes" id="UP000244073">
    <property type="component" value="Unassembled WGS sequence"/>
</dbReference>
<dbReference type="InterPro" id="IPR037175">
    <property type="entry name" value="KFase_sf"/>
</dbReference>
<dbReference type="VEuPathDB" id="FungiDB:P175DRAFT_0474045"/>
<feature type="region of interest" description="Disordered" evidence="2">
    <location>
        <begin position="109"/>
        <end position="128"/>
    </location>
</feature>
<dbReference type="Pfam" id="PF04199">
    <property type="entry name" value="Cyclase"/>
    <property type="match status" value="1"/>
</dbReference>
<sequence>MAAFDLPEKYDDLPDKRRFWPAAPGSSEEGLGMLRLLTPEIVANAARTQIQTGERVCLNWDIQNLNPPGTNSCSRGLAGFGRKPFEHLVKWVAEGVAFDDEYHFNPQQSSQWDGLRHHNGPAPTAEDPNRRLFYGGTTAEEILDPESSRIGIGHWAKKGIAGRGVLIDYLSWAEKRGVAVNALTQHEVSLDVVLEIARESQIEFQRGDIFFLRVGLPQTWQSMNEEQRKVYSQQAAPKHAGIEQSERVLRFFWDNHFAAVASDAVSFEVFPPLQPEFDLHHYMLAGWGVPIGEMFDLDALAEICQKLGRWTFFVSSSPLNLLRNPNNYSGLAVHPTTSRLQIELKEMTSIIPHIEGIRALLSLIVSWRTLALLLAIINLKNLPLAWHVRILRHFVTNIRSHPKAPFFPKGKAIASHTGNPTHPVFVPYGITSRAPLLETDYNLHKSNSTYFSDLDISRTALVTRLYSPGAGMIGKELDAEFAETARREGKAPPPRKSIYVALGSVFCTFKREIKPFALYEIESKVLAWDQKWMYIQSFFLKPADQKGGKRKLYATAVSKYVVKKGRLTIPPEKVLRKSGFLPPRPEGVEPAPASTSSPMVDSSTEASGTGTPAGITAAAAAAAAGVDGSLVREVLKLQDGDIPESTTLEAEKNANAGLWDEREWTWERIEEERLRGMRVLDGFYNLDVRLIEEWEA</sequence>
<proteinExistence type="inferred from homology"/>
<name>A0A2T5M2E2_9EURO</name>
<protein>
    <submittedName>
        <fullName evidence="3">Uncharacterized protein</fullName>
    </submittedName>
</protein>
<dbReference type="Gene3D" id="3.50.30.50">
    <property type="entry name" value="Putative cyclase"/>
    <property type="match status" value="1"/>
</dbReference>
<dbReference type="GO" id="GO:0004061">
    <property type="term" value="F:arylformamidase activity"/>
    <property type="evidence" value="ECO:0007669"/>
    <property type="project" value="InterPro"/>
</dbReference>
<dbReference type="CDD" id="cd00586">
    <property type="entry name" value="4HBT"/>
    <property type="match status" value="1"/>
</dbReference>
<organism evidence="3 4">
    <name type="scientific">Aspergillus ochraceoroseus IBT 24754</name>
    <dbReference type="NCBI Taxonomy" id="1392256"/>
    <lineage>
        <taxon>Eukaryota</taxon>
        <taxon>Fungi</taxon>
        <taxon>Dikarya</taxon>
        <taxon>Ascomycota</taxon>
        <taxon>Pezizomycotina</taxon>
        <taxon>Eurotiomycetes</taxon>
        <taxon>Eurotiomycetidae</taxon>
        <taxon>Eurotiales</taxon>
        <taxon>Aspergillaceae</taxon>
        <taxon>Aspergillus</taxon>
        <taxon>Aspergillus subgen. Nidulantes</taxon>
    </lineage>
</organism>
<comment type="caution">
    <text evidence="3">The sequence shown here is derived from an EMBL/GenBank/DDBJ whole genome shotgun (WGS) entry which is preliminary data.</text>
</comment>
<evidence type="ECO:0000256" key="2">
    <source>
        <dbReference type="SAM" id="MobiDB-lite"/>
    </source>
</evidence>
<dbReference type="InterPro" id="IPR007325">
    <property type="entry name" value="KFase/CYL"/>
</dbReference>
<evidence type="ECO:0000256" key="1">
    <source>
        <dbReference type="ARBA" id="ARBA00007865"/>
    </source>
</evidence>
<dbReference type="EMBL" id="MSFN02000002">
    <property type="protein sequence ID" value="PTU22697.1"/>
    <property type="molecule type" value="Genomic_DNA"/>
</dbReference>
<accession>A0A2T5M2E2</accession>
<dbReference type="RefSeq" id="XP_040754089.1">
    <property type="nucleotide sequence ID" value="XM_040895196.1"/>
</dbReference>
<dbReference type="OrthoDB" id="5396at2759"/>
<reference evidence="3 4" key="1">
    <citation type="journal article" date="2018" name="Proc. Natl. Acad. Sci. U.S.A.">
        <title>Linking secondary metabolites to gene clusters through genome sequencing of six diverse Aspergillus species.</title>
        <authorList>
            <person name="Kaerboelling I."/>
            <person name="Vesth T.C."/>
            <person name="Frisvad J.C."/>
            <person name="Nybo J.L."/>
            <person name="Theobald S."/>
            <person name="Kuo A."/>
            <person name="Bowyer P."/>
            <person name="Matsuda Y."/>
            <person name="Mondo S."/>
            <person name="Lyhne E.K."/>
            <person name="Kogle M.E."/>
            <person name="Clum A."/>
            <person name="Lipzen A."/>
            <person name="Salamov A."/>
            <person name="Ngan C.Y."/>
            <person name="Daum C."/>
            <person name="Chiniquy J."/>
            <person name="Barry K."/>
            <person name="LaButti K."/>
            <person name="Haridas S."/>
            <person name="Simmons B.A."/>
            <person name="Magnuson J.K."/>
            <person name="Mortensen U.H."/>
            <person name="Larsen T.O."/>
            <person name="Grigoriev I.V."/>
            <person name="Baker S.E."/>
            <person name="Andersen M.R."/>
        </authorList>
    </citation>
    <scope>NUCLEOTIDE SEQUENCE [LARGE SCALE GENOMIC DNA]</scope>
    <source>
        <strain evidence="3 4">IBT 24754</strain>
    </source>
</reference>
<feature type="region of interest" description="Disordered" evidence="2">
    <location>
        <begin position="578"/>
        <end position="611"/>
    </location>
</feature>
<dbReference type="AlphaFoldDB" id="A0A2T5M2E2"/>
<dbReference type="GeneID" id="63812078"/>
<dbReference type="PANTHER" id="PTHR34861">
    <property type="match status" value="1"/>
</dbReference>
<comment type="similarity">
    <text evidence="1">Belongs to the Cyclase 1 superfamily.</text>
</comment>
<evidence type="ECO:0000313" key="3">
    <source>
        <dbReference type="EMBL" id="PTU22697.1"/>
    </source>
</evidence>
<dbReference type="PANTHER" id="PTHR34861:SF9">
    <property type="entry name" value="CYCLASE"/>
    <property type="match status" value="1"/>
</dbReference>
<gene>
    <name evidence="3" type="ORF">P175DRAFT_0474045</name>
</gene>
<dbReference type="GO" id="GO:0019441">
    <property type="term" value="P:L-tryptophan catabolic process to kynurenine"/>
    <property type="evidence" value="ECO:0007669"/>
    <property type="project" value="InterPro"/>
</dbReference>
<evidence type="ECO:0000313" key="4">
    <source>
        <dbReference type="Proteomes" id="UP000244073"/>
    </source>
</evidence>
<dbReference type="Pfam" id="PF13279">
    <property type="entry name" value="4HBT_2"/>
    <property type="match status" value="1"/>
</dbReference>
<feature type="compositionally biased region" description="Polar residues" evidence="2">
    <location>
        <begin position="593"/>
        <end position="605"/>
    </location>
</feature>